<feature type="domain" description="CCHC-type" evidence="3">
    <location>
        <begin position="420"/>
        <end position="436"/>
    </location>
</feature>
<sequence>MPLTTTLRRISVSAALRRSSKASVETTRIEDKIEAESKDAKQDAVKPPVILSLPTELWAQIFTSLSFKDICSIRLTCKDGYGLASEGDILREWAHTEDHIGAHLLRLFPCTPPIRLDYVANQLKRKDITSDTAARYTAYIYKNVIRVSLSRVIPHFSETKIRCDFVFVAARMQQRMIPLLQTLQHYLESLATIIVKLSEQRASQPGSRALHLSYAEAEQKLLSSYDPEHLSQVYRLWCFMTWMSNQIHNRPSYAGGFERAVRGWLVDPMQSAELDLALVLGGGLRVVRESLRLNTFKDRRSMLERRMKQLRPDSNVRWEEAWKKNGMVSPRRDVASRALQTTVEPGQVFASGARAVLLEAGMMSRDSSAFVGTVDQCTEFLRDMAGYDLLHVLPPEQLPDEESGDGLDDERERDTEGRDRCLNCERYGHQAGDCPDAVR</sequence>
<evidence type="ECO:0000313" key="6">
    <source>
        <dbReference type="Proteomes" id="UP001274830"/>
    </source>
</evidence>
<name>A0AAE0WSF6_9PEZI</name>
<keyword evidence="1" id="KW-0479">Metal-binding</keyword>
<evidence type="ECO:0000256" key="2">
    <source>
        <dbReference type="SAM" id="MobiDB-lite"/>
    </source>
</evidence>
<evidence type="ECO:0000256" key="1">
    <source>
        <dbReference type="PROSITE-ProRule" id="PRU00047"/>
    </source>
</evidence>
<dbReference type="Gene3D" id="1.20.1280.50">
    <property type="match status" value="1"/>
</dbReference>
<reference evidence="5" key="1">
    <citation type="submission" date="2023-07" db="EMBL/GenBank/DDBJ databases">
        <title>Black Yeasts Isolated from many extreme environments.</title>
        <authorList>
            <person name="Coleine C."/>
            <person name="Stajich J.E."/>
            <person name="Selbmann L."/>
        </authorList>
    </citation>
    <scope>NUCLEOTIDE SEQUENCE</scope>
    <source>
        <strain evidence="5">CCFEE 5485</strain>
    </source>
</reference>
<dbReference type="GO" id="GO:0008270">
    <property type="term" value="F:zinc ion binding"/>
    <property type="evidence" value="ECO:0007669"/>
    <property type="project" value="UniProtKB-KW"/>
</dbReference>
<feature type="compositionally biased region" description="Basic and acidic residues" evidence="2">
    <location>
        <begin position="410"/>
        <end position="420"/>
    </location>
</feature>
<evidence type="ECO:0000259" key="3">
    <source>
        <dbReference type="PROSITE" id="PS50158"/>
    </source>
</evidence>
<dbReference type="SMART" id="SM00256">
    <property type="entry name" value="FBOX"/>
    <property type="match status" value="1"/>
</dbReference>
<dbReference type="InterPro" id="IPR001878">
    <property type="entry name" value="Znf_CCHC"/>
</dbReference>
<dbReference type="AlphaFoldDB" id="A0AAE0WSF6"/>
<feature type="region of interest" description="Disordered" evidence="2">
    <location>
        <begin position="395"/>
        <end position="420"/>
    </location>
</feature>
<dbReference type="InterPro" id="IPR001810">
    <property type="entry name" value="F-box_dom"/>
</dbReference>
<dbReference type="PROSITE" id="PS50158">
    <property type="entry name" value="ZF_CCHC"/>
    <property type="match status" value="1"/>
</dbReference>
<dbReference type="Proteomes" id="UP001274830">
    <property type="component" value="Unassembled WGS sequence"/>
</dbReference>
<dbReference type="SUPFAM" id="SSF57756">
    <property type="entry name" value="Retrovirus zinc finger-like domains"/>
    <property type="match status" value="1"/>
</dbReference>
<evidence type="ECO:0008006" key="7">
    <source>
        <dbReference type="Google" id="ProtNLM"/>
    </source>
</evidence>
<gene>
    <name evidence="5" type="ORF">LTR78_002711</name>
</gene>
<dbReference type="InterPro" id="IPR036047">
    <property type="entry name" value="F-box-like_dom_sf"/>
</dbReference>
<keyword evidence="1" id="KW-0863">Zinc-finger</keyword>
<accession>A0AAE0WSF6</accession>
<evidence type="ECO:0000259" key="4">
    <source>
        <dbReference type="PROSITE" id="PS50181"/>
    </source>
</evidence>
<dbReference type="InterPro" id="IPR036875">
    <property type="entry name" value="Znf_CCHC_sf"/>
</dbReference>
<dbReference type="GO" id="GO:0003676">
    <property type="term" value="F:nucleic acid binding"/>
    <property type="evidence" value="ECO:0007669"/>
    <property type="project" value="InterPro"/>
</dbReference>
<keyword evidence="6" id="KW-1185">Reference proteome</keyword>
<protein>
    <recommendedName>
        <fullName evidence="7">CCHC-type domain-containing protein</fullName>
    </recommendedName>
</protein>
<feature type="domain" description="F-box" evidence="4">
    <location>
        <begin position="47"/>
        <end position="96"/>
    </location>
</feature>
<feature type="compositionally biased region" description="Acidic residues" evidence="2">
    <location>
        <begin position="398"/>
        <end position="409"/>
    </location>
</feature>
<evidence type="ECO:0000313" key="5">
    <source>
        <dbReference type="EMBL" id="KAK3677173.1"/>
    </source>
</evidence>
<dbReference type="SUPFAM" id="SSF81383">
    <property type="entry name" value="F-box domain"/>
    <property type="match status" value="1"/>
</dbReference>
<organism evidence="5 6">
    <name type="scientific">Recurvomyces mirabilis</name>
    <dbReference type="NCBI Taxonomy" id="574656"/>
    <lineage>
        <taxon>Eukaryota</taxon>
        <taxon>Fungi</taxon>
        <taxon>Dikarya</taxon>
        <taxon>Ascomycota</taxon>
        <taxon>Pezizomycotina</taxon>
        <taxon>Dothideomycetes</taxon>
        <taxon>Dothideomycetidae</taxon>
        <taxon>Mycosphaerellales</taxon>
        <taxon>Teratosphaeriaceae</taxon>
        <taxon>Recurvomyces</taxon>
    </lineage>
</organism>
<keyword evidence="1" id="KW-0862">Zinc</keyword>
<dbReference type="Pfam" id="PF12937">
    <property type="entry name" value="F-box-like"/>
    <property type="match status" value="1"/>
</dbReference>
<proteinExistence type="predicted"/>
<comment type="caution">
    <text evidence="5">The sequence shown here is derived from an EMBL/GenBank/DDBJ whole genome shotgun (WGS) entry which is preliminary data.</text>
</comment>
<dbReference type="EMBL" id="JAUTXT010000007">
    <property type="protein sequence ID" value="KAK3677173.1"/>
    <property type="molecule type" value="Genomic_DNA"/>
</dbReference>
<dbReference type="PROSITE" id="PS50181">
    <property type="entry name" value="FBOX"/>
    <property type="match status" value="1"/>
</dbReference>